<gene>
    <name evidence="2" type="ORF">NCTC10692_00596</name>
</gene>
<evidence type="ECO:0000256" key="1">
    <source>
        <dbReference type="SAM" id="Phobius"/>
    </source>
</evidence>
<feature type="transmembrane region" description="Helical" evidence="1">
    <location>
        <begin position="59"/>
        <end position="80"/>
    </location>
</feature>
<evidence type="ECO:0000313" key="2">
    <source>
        <dbReference type="EMBL" id="SUD50207.1"/>
    </source>
</evidence>
<name>A0A379JNJ2_ECTOL</name>
<dbReference type="EMBL" id="UGUV01000002">
    <property type="protein sequence ID" value="SUD50207.1"/>
    <property type="molecule type" value="Genomic_DNA"/>
</dbReference>
<dbReference type="Proteomes" id="UP000255303">
    <property type="component" value="Unassembled WGS sequence"/>
</dbReference>
<proteinExistence type="predicted"/>
<accession>A0A379JNJ2</accession>
<dbReference type="AlphaFoldDB" id="A0A379JNJ2"/>
<organism evidence="2 3">
    <name type="scientific">Ectopseudomonas oleovorans</name>
    <name type="common">Pseudomonas oleovorans</name>
    <dbReference type="NCBI Taxonomy" id="301"/>
    <lineage>
        <taxon>Bacteria</taxon>
        <taxon>Pseudomonadati</taxon>
        <taxon>Pseudomonadota</taxon>
        <taxon>Gammaproteobacteria</taxon>
        <taxon>Pseudomonadales</taxon>
        <taxon>Pseudomonadaceae</taxon>
        <taxon>Ectopseudomonas</taxon>
    </lineage>
</organism>
<keyword evidence="1" id="KW-0812">Transmembrane</keyword>
<protein>
    <submittedName>
        <fullName evidence="2">Uncharacterized protein</fullName>
    </submittedName>
</protein>
<feature type="transmembrane region" description="Helical" evidence="1">
    <location>
        <begin position="87"/>
        <end position="105"/>
    </location>
</feature>
<keyword evidence="1" id="KW-0472">Membrane</keyword>
<reference evidence="2 3" key="1">
    <citation type="submission" date="2018-06" db="EMBL/GenBank/DDBJ databases">
        <authorList>
            <consortium name="Pathogen Informatics"/>
            <person name="Doyle S."/>
        </authorList>
    </citation>
    <scope>NUCLEOTIDE SEQUENCE [LARGE SCALE GENOMIC DNA]</scope>
    <source>
        <strain evidence="2 3">NCTC10692</strain>
    </source>
</reference>
<keyword evidence="1" id="KW-1133">Transmembrane helix</keyword>
<evidence type="ECO:0000313" key="3">
    <source>
        <dbReference type="Proteomes" id="UP000255303"/>
    </source>
</evidence>
<sequence length="195" mass="20250">MKRCSARHGCRHARRADQAVAGLTAAAQHCPVHRPAACHLQHGGLGLAWPLLAEPDGQIAIELALACLPAFALFLLAAASGMLKRRLAVLAVFGLCAAIAAYSAVNLLASAYGNTWTAGEILRGLFLAQLPQLGLARSGVDSAAGAAQPPTPLSTFCSCSAASSCLAERSSSRRKPSALFRLNSNTRSRPPSAIR</sequence>